<proteinExistence type="predicted"/>
<dbReference type="Pfam" id="PF20416">
    <property type="entry name" value="UTP20"/>
    <property type="match status" value="1"/>
</dbReference>
<comment type="caution">
    <text evidence="3">The sequence shown here is derived from an EMBL/GenBank/DDBJ whole genome shotgun (WGS) entry which is preliminary data.</text>
</comment>
<dbReference type="GO" id="GO:0030686">
    <property type="term" value="C:90S preribosome"/>
    <property type="evidence" value="ECO:0007669"/>
    <property type="project" value="TreeGrafter"/>
</dbReference>
<dbReference type="Proteomes" id="UP001152795">
    <property type="component" value="Unassembled WGS sequence"/>
</dbReference>
<dbReference type="InterPro" id="IPR052575">
    <property type="entry name" value="SSU_processome_comp_20"/>
</dbReference>
<protein>
    <recommendedName>
        <fullName evidence="2">U3 small nucleolar RNA-associated protein 20 domain-containing protein</fullName>
    </recommendedName>
</protein>
<dbReference type="PANTHER" id="PTHR17695:SF11">
    <property type="entry name" value="SMALL SUBUNIT PROCESSOME COMPONENT 20 HOMOLOG"/>
    <property type="match status" value="1"/>
</dbReference>
<name>A0A6S7JR57_PARCT</name>
<feature type="region of interest" description="Disordered" evidence="1">
    <location>
        <begin position="1"/>
        <end position="38"/>
    </location>
</feature>
<feature type="domain" description="U3 small nucleolar RNA-associated protein 20" evidence="2">
    <location>
        <begin position="83"/>
        <end position="116"/>
    </location>
</feature>
<dbReference type="EMBL" id="CACRXK020019272">
    <property type="protein sequence ID" value="CAB4033471.1"/>
    <property type="molecule type" value="Genomic_DNA"/>
</dbReference>
<dbReference type="OrthoDB" id="360653at2759"/>
<organism evidence="3 4">
    <name type="scientific">Paramuricea clavata</name>
    <name type="common">Red gorgonian</name>
    <name type="synonym">Violescent sea-whip</name>
    <dbReference type="NCBI Taxonomy" id="317549"/>
    <lineage>
        <taxon>Eukaryota</taxon>
        <taxon>Metazoa</taxon>
        <taxon>Cnidaria</taxon>
        <taxon>Anthozoa</taxon>
        <taxon>Octocorallia</taxon>
        <taxon>Malacalcyonacea</taxon>
        <taxon>Plexauridae</taxon>
        <taxon>Paramuricea</taxon>
    </lineage>
</organism>
<feature type="non-terminal residue" evidence="3">
    <location>
        <position position="1"/>
    </location>
</feature>
<dbReference type="AlphaFoldDB" id="A0A6S7JR57"/>
<evidence type="ECO:0000313" key="4">
    <source>
        <dbReference type="Proteomes" id="UP001152795"/>
    </source>
</evidence>
<sequence length="116" mass="13163">EFEPSGATKTRVENGKETPEDVEENDDEEGENVDKSREDVECPLKLKLKIHSSITTKILPQLHKCLTKKIQSSDFHRLSGRKEDDEDEILRVPIVLAMIKLLQSLPKKTLETNLPG</sequence>
<evidence type="ECO:0000256" key="1">
    <source>
        <dbReference type="SAM" id="MobiDB-lite"/>
    </source>
</evidence>
<feature type="compositionally biased region" description="Basic and acidic residues" evidence="1">
    <location>
        <begin position="10"/>
        <end position="19"/>
    </location>
</feature>
<evidence type="ECO:0000259" key="2">
    <source>
        <dbReference type="Pfam" id="PF20416"/>
    </source>
</evidence>
<dbReference type="InterPro" id="IPR046523">
    <property type="entry name" value="UTP20_dom"/>
</dbReference>
<dbReference type="GO" id="GO:0032040">
    <property type="term" value="C:small-subunit processome"/>
    <property type="evidence" value="ECO:0007669"/>
    <property type="project" value="TreeGrafter"/>
</dbReference>
<feature type="compositionally biased region" description="Acidic residues" evidence="1">
    <location>
        <begin position="20"/>
        <end position="31"/>
    </location>
</feature>
<reference evidence="3" key="1">
    <citation type="submission" date="2020-04" db="EMBL/GenBank/DDBJ databases">
        <authorList>
            <person name="Alioto T."/>
            <person name="Alioto T."/>
            <person name="Gomez Garrido J."/>
        </authorList>
    </citation>
    <scope>NUCLEOTIDE SEQUENCE</scope>
    <source>
        <strain evidence="3">A484AB</strain>
    </source>
</reference>
<dbReference type="PANTHER" id="PTHR17695">
    <property type="entry name" value="SMALL SUBUNIT PROCESSOME COMPONENT 20 HOMOLOG"/>
    <property type="match status" value="1"/>
</dbReference>
<gene>
    <name evidence="3" type="ORF">PACLA_8A089835</name>
</gene>
<evidence type="ECO:0000313" key="3">
    <source>
        <dbReference type="EMBL" id="CAB4033471.1"/>
    </source>
</evidence>
<keyword evidence="4" id="KW-1185">Reference proteome</keyword>
<accession>A0A6S7JR57</accession>